<dbReference type="STRING" id="207949.RED65_12782"/>
<dbReference type="OrthoDB" id="9807209at2"/>
<name>Q1MZG4_9GAMM</name>
<evidence type="ECO:0000313" key="2">
    <source>
        <dbReference type="Proteomes" id="UP000004263"/>
    </source>
</evidence>
<keyword evidence="2" id="KW-1185">Reference proteome</keyword>
<sequence>MKTLLVIGYVWPEPNSSAAGSRMMQLIQSFQAMDYQVHYASPAQASDHAIDFASQHITPHAIKVNNSSFDSLCRELEPDAVLFDRFMMEEQFSWRVEKVCPNALRVLDTEDLHCLRFTRQRLAKGNQDVVDTVDLQQLMQDERCVRELAAIYRCDITLMISQFEMTLLQDSLAVPADLLHYTPFMLTEDQCQMNTTEFQQRQHFVSIGNFRHEPNWDAVLQLKQVIWPLIRRSLPKAELHIYGAYPPKKATQLHNPKQGFLVKGWCENAQEMVSQARVLLAPLRFGAGLKGKIIEAAQCGTPAVTTSIGIEGISDTQEKNHAVVHDDFAHFAQAAIELYSNQDTWQQRHGQCTEVLSKFKQADHQQSLVNRLNQLSSQLVQHRLQNIVGTILRHHSMKSTQYMSQWIESKNQLAKLRKSD</sequence>
<dbReference type="HOGENOM" id="CLU_028014_2_1_6"/>
<dbReference type="AlphaFoldDB" id="Q1MZG4"/>
<dbReference type="Gene3D" id="3.40.50.2000">
    <property type="entry name" value="Glycogen Phosphorylase B"/>
    <property type="match status" value="1"/>
</dbReference>
<accession>Q1MZG4</accession>
<proteinExistence type="predicted"/>
<dbReference type="SUPFAM" id="SSF53756">
    <property type="entry name" value="UDP-Glycosyltransferase/glycogen phosphorylase"/>
    <property type="match status" value="1"/>
</dbReference>
<dbReference type="RefSeq" id="WP_007018559.1">
    <property type="nucleotide sequence ID" value="NZ_CH724117.1"/>
</dbReference>
<reference evidence="1 2" key="1">
    <citation type="submission" date="2006-03" db="EMBL/GenBank/DDBJ databases">
        <authorList>
            <person name="Pinhassi J."/>
            <person name="Pedros-Alio C."/>
            <person name="Ferriera S."/>
            <person name="Johnson J."/>
            <person name="Kravitz S."/>
            <person name="Halpern A."/>
            <person name="Remington K."/>
            <person name="Beeson K."/>
            <person name="Tran B."/>
            <person name="Rogers Y.-H."/>
            <person name="Friedman R."/>
            <person name="Venter J.C."/>
        </authorList>
    </citation>
    <scope>NUCLEOTIDE SEQUENCE [LARGE SCALE GENOMIC DNA]</scope>
    <source>
        <strain evidence="1 2">RED65</strain>
    </source>
</reference>
<protein>
    <recommendedName>
        <fullName evidence="3">Glycosyltransferase</fullName>
    </recommendedName>
</protein>
<evidence type="ECO:0008006" key="3">
    <source>
        <dbReference type="Google" id="ProtNLM"/>
    </source>
</evidence>
<evidence type="ECO:0000313" key="1">
    <source>
        <dbReference type="EMBL" id="EAT11302.1"/>
    </source>
</evidence>
<dbReference type="Pfam" id="PF13692">
    <property type="entry name" value="Glyco_trans_1_4"/>
    <property type="match status" value="1"/>
</dbReference>
<organism evidence="1 2">
    <name type="scientific">Bermanella marisrubri</name>
    <dbReference type="NCBI Taxonomy" id="207949"/>
    <lineage>
        <taxon>Bacteria</taxon>
        <taxon>Pseudomonadati</taxon>
        <taxon>Pseudomonadota</taxon>
        <taxon>Gammaproteobacteria</taxon>
        <taxon>Oceanospirillales</taxon>
        <taxon>Oceanospirillaceae</taxon>
        <taxon>Bermanella</taxon>
    </lineage>
</organism>
<dbReference type="Proteomes" id="UP000004263">
    <property type="component" value="Unassembled WGS sequence"/>
</dbReference>
<comment type="caution">
    <text evidence="1">The sequence shown here is derived from an EMBL/GenBank/DDBJ whole genome shotgun (WGS) entry which is preliminary data.</text>
</comment>
<gene>
    <name evidence="1" type="ORF">RED65_12782</name>
</gene>
<dbReference type="EMBL" id="AAQH01000019">
    <property type="protein sequence ID" value="EAT11302.1"/>
    <property type="molecule type" value="Genomic_DNA"/>
</dbReference>